<feature type="transmembrane region" description="Helical" evidence="1">
    <location>
        <begin position="230"/>
        <end position="250"/>
    </location>
</feature>
<dbReference type="PANTHER" id="PTHR33406">
    <property type="entry name" value="MEMBRANE PROTEIN MJ1562-RELATED"/>
    <property type="match status" value="1"/>
</dbReference>
<keyword evidence="3" id="KW-1185">Reference proteome</keyword>
<evidence type="ECO:0000256" key="1">
    <source>
        <dbReference type="SAM" id="Phobius"/>
    </source>
</evidence>
<feature type="transmembrane region" description="Helical" evidence="1">
    <location>
        <begin position="568"/>
        <end position="587"/>
    </location>
</feature>
<feature type="transmembrane region" description="Helical" evidence="1">
    <location>
        <begin position="205"/>
        <end position="223"/>
    </location>
</feature>
<dbReference type="EMBL" id="VWSJ01000023">
    <property type="protein sequence ID" value="MSN96716.1"/>
    <property type="molecule type" value="Genomic_DNA"/>
</dbReference>
<reference evidence="2 3" key="1">
    <citation type="submission" date="2019-09" db="EMBL/GenBank/DDBJ databases">
        <authorList>
            <person name="Silva M."/>
            <person name="Pereira G."/>
            <person name="Lopes-Da-Costa L."/>
            <person name="Silva E."/>
        </authorList>
    </citation>
    <scope>NUCLEOTIDE SEQUENCE [LARGE SCALE GENOMIC DNA]</scope>
    <source>
        <strain evidence="2 3">FMV-PI01</strain>
    </source>
</reference>
<keyword evidence="1" id="KW-0812">Transmembrane</keyword>
<keyword evidence="1" id="KW-1133">Transmembrane helix</keyword>
<dbReference type="AlphaFoldDB" id="A0A6L5WIF3"/>
<evidence type="ECO:0008006" key="4">
    <source>
        <dbReference type="Google" id="ProtNLM"/>
    </source>
</evidence>
<feature type="transmembrane region" description="Helical" evidence="1">
    <location>
        <begin position="649"/>
        <end position="668"/>
    </location>
</feature>
<feature type="transmembrane region" description="Helical" evidence="1">
    <location>
        <begin position="256"/>
        <end position="280"/>
    </location>
</feature>
<dbReference type="PANTHER" id="PTHR33406:SF13">
    <property type="entry name" value="MEMBRANE PROTEIN YDFJ"/>
    <property type="match status" value="1"/>
</dbReference>
<feature type="transmembrane region" description="Helical" evidence="1">
    <location>
        <begin position="373"/>
        <end position="392"/>
    </location>
</feature>
<evidence type="ECO:0000313" key="2">
    <source>
        <dbReference type="EMBL" id="MSN96716.1"/>
    </source>
</evidence>
<feature type="transmembrane region" description="Helical" evidence="1">
    <location>
        <begin position="594"/>
        <end position="612"/>
    </location>
</feature>
<sequence length="700" mass="81128">MKKYIFFLSIFIFFGSAIFVNFHKFNADIFSLLDLNINSISKLAIKSQQEASKFDFSVLVKDRDDAKKIDILIKQSDLFDKNSVKKIDDLKLVLFDKRRIDEPKGIDFFQNSAKSLFDINRNFSINDDFFSMISLPKMANTKFDIETGFLKTQNFYLLNYKLNQDYDEEKLINLYKDIKKFKNTHINSSQIYNLYAKDTARNESLKLGLLSLGLTFLFMIFAFGDFRIFYILLIVIFSLICGLGLTLLIFDEVSFLSLVISTSLIGLIVDYAMHFLSANLEKNYKKEKILNFYKIFFVAFLITSSGYLLFFLSPMKFLHEIAFISVASLFFSSIFTYFIFPDILRNAKFKKSYIFNKIFHFYIKVISKIKIKVLLIYALILLIFISFLNVNLNDNIKNYIKLPQNLEQDSYIFSKELDLKSDFLLVDKFLSNTLVLELKEKKLIQNPFFITNFINDIKTQNDIKDYFKKHSLNPNIIKIYENLGFQKDEIDSKFKEIYDFKTMDLNNSLKILGMDIRNFFVSDKEIIKASSFVKNRDFDEILQKYNAVYVNFIFDINKNLNSIKIQAIFIKFAGLIVAFIALGVFLNFKLSLKIVSLILLSSILSVIVFVILGLNLDIFVLFGFILASAAGIDYMLFAINENLDKDERIFGIMAASFTSILSFFTLIFSSTTAVFSFGLGVSLNLFILMILSSILSIKSH</sequence>
<dbReference type="Gene3D" id="1.20.1640.10">
    <property type="entry name" value="Multidrug efflux transporter AcrB transmembrane domain"/>
    <property type="match status" value="1"/>
</dbReference>
<feature type="transmembrane region" description="Helical" evidence="1">
    <location>
        <begin position="292"/>
        <end position="315"/>
    </location>
</feature>
<dbReference type="RefSeq" id="WP_154570982.1">
    <property type="nucleotide sequence ID" value="NZ_VWSJ01000023.1"/>
</dbReference>
<feature type="transmembrane region" description="Helical" evidence="1">
    <location>
        <begin position="321"/>
        <end position="340"/>
    </location>
</feature>
<gene>
    <name evidence="2" type="ORF">F1B92_06000</name>
</gene>
<name>A0A6L5WIF3_9BACT</name>
<organism evidence="2 3">
    <name type="scientific">Campylobacter portucalensis</name>
    <dbReference type="NCBI Taxonomy" id="2608384"/>
    <lineage>
        <taxon>Bacteria</taxon>
        <taxon>Pseudomonadati</taxon>
        <taxon>Campylobacterota</taxon>
        <taxon>Epsilonproteobacteria</taxon>
        <taxon>Campylobacterales</taxon>
        <taxon>Campylobacteraceae</taxon>
        <taxon>Campylobacter</taxon>
    </lineage>
</organism>
<dbReference type="GO" id="GO:0005886">
    <property type="term" value="C:plasma membrane"/>
    <property type="evidence" value="ECO:0007669"/>
    <property type="project" value="TreeGrafter"/>
</dbReference>
<feature type="transmembrane region" description="Helical" evidence="1">
    <location>
        <begin position="674"/>
        <end position="697"/>
    </location>
</feature>
<proteinExistence type="predicted"/>
<accession>A0A6L5WIF3</accession>
<reference evidence="2 3" key="2">
    <citation type="submission" date="2020-03" db="EMBL/GenBank/DDBJ databases">
        <title>Campylobacter portucalensis sp. nov., a new species of Campylobacter isolated from the reproductive tract of bulls.</title>
        <authorList>
            <person name="Silva M.F."/>
            <person name="Pereira G."/>
            <person name="Carneiro C."/>
            <person name="Hemphill A."/>
            <person name="Mateus L."/>
            <person name="Lopes-Da-Costa L."/>
            <person name="Silva E."/>
        </authorList>
    </citation>
    <scope>NUCLEOTIDE SEQUENCE [LARGE SCALE GENOMIC DNA]</scope>
    <source>
        <strain evidence="2 3">FMV-PI01</strain>
    </source>
</reference>
<evidence type="ECO:0000313" key="3">
    <source>
        <dbReference type="Proteomes" id="UP000476338"/>
    </source>
</evidence>
<feature type="transmembrane region" description="Helical" evidence="1">
    <location>
        <begin position="618"/>
        <end position="637"/>
    </location>
</feature>
<dbReference type="InterPro" id="IPR050545">
    <property type="entry name" value="Mycobact_MmpL"/>
</dbReference>
<protein>
    <recommendedName>
        <fullName evidence="4">MMPL family transporter</fullName>
    </recommendedName>
</protein>
<dbReference type="Proteomes" id="UP000476338">
    <property type="component" value="Unassembled WGS sequence"/>
</dbReference>
<keyword evidence="1" id="KW-0472">Membrane</keyword>
<comment type="caution">
    <text evidence="2">The sequence shown here is derived from an EMBL/GenBank/DDBJ whole genome shotgun (WGS) entry which is preliminary data.</text>
</comment>
<dbReference type="SUPFAM" id="SSF82866">
    <property type="entry name" value="Multidrug efflux transporter AcrB transmembrane domain"/>
    <property type="match status" value="2"/>
</dbReference>